<feature type="region of interest" description="Disordered" evidence="8">
    <location>
        <begin position="1"/>
        <end position="58"/>
    </location>
</feature>
<dbReference type="SMART" id="SM00100">
    <property type="entry name" value="cNMP"/>
    <property type="match status" value="1"/>
</dbReference>
<dbReference type="CTD" id="140894"/>
<dbReference type="RefSeq" id="XP_036680225.1">
    <property type="nucleotide sequence ID" value="XM_036824330.1"/>
</dbReference>
<dbReference type="PANTHER" id="PTHR23011:SF43">
    <property type="entry name" value="CYCLIC NUCLEOTIDE-BINDING DOMAIN-CONTAINING PROTEIN 2"/>
    <property type="match status" value="1"/>
</dbReference>
<sequence>MAGSGWWRLRAPVRGGGEVEESEEEPEEGSEEESVPEPPLKRKPKRKPKPKEKGPRRVPIRLDRFGLQIKKSRYQEAKDWSEIKNLGLYQLTMDIIMMNRVCRMFRQGLRGFREYQIIETAHRKHPIFSFWDKKKQGRVTFDTMDFIAESGHFPPRAIQITQKKPAWRAEREIQSLCNLLQVLDSYRNYSEPLQLLLAKVMRFERFGRRRVIVKKGQRGNSFYFIYLGTVAVTEDEDGSSAFLDPHPTLLQKGSCFGEMGFLTSSVRRATVVCMEETELLVVDREDFLANKLDQEVKKDAQHRFEFFRKMDLFHSWSDEKLWKLVILEKIEKFSYGQLISKDFVESSSIVFVCKGSCEVLQLINLATSPFYHKWIWQHLQLIDDRPPNTHLKDLSPVERFKEFQIRSYPVQDFSFLKLLHLRKAQEQQGSSFSRKIKTSGNTLPKTLGSKIKSRCPHFIECPMIDTKYGDLPKEAAVGAYMKIHTVEQGEILGLHQILLPESQHDTRPLILVSLGAEVIRVRKEKFCELIDSKTIEKLSKFKIKYPSDEDVCQKFLEENSWNVFRKDLMRLLVEPRQCPPFTPVQPKKKGIYSPKAVMLDLCSLDKKTKPHHPIFMAPQKHLPPLRIVQAIIAPRYKIQELLPQYKNAGVLV</sequence>
<comment type="subcellular location">
    <subcellularLocation>
        <location evidence="1">Cytoplasm</location>
        <location evidence="1">Cytosol</location>
    </subcellularLocation>
</comment>
<keyword evidence="4" id="KW-0547">Nucleotide-binding</keyword>
<organism evidence="10 11">
    <name type="scientific">Balaenoptera musculus</name>
    <name type="common">Blue whale</name>
    <dbReference type="NCBI Taxonomy" id="9771"/>
    <lineage>
        <taxon>Eukaryota</taxon>
        <taxon>Metazoa</taxon>
        <taxon>Chordata</taxon>
        <taxon>Craniata</taxon>
        <taxon>Vertebrata</taxon>
        <taxon>Euteleostomi</taxon>
        <taxon>Mammalia</taxon>
        <taxon>Eutheria</taxon>
        <taxon>Laurasiatheria</taxon>
        <taxon>Artiodactyla</taxon>
        <taxon>Whippomorpha</taxon>
        <taxon>Cetacea</taxon>
        <taxon>Mysticeti</taxon>
        <taxon>Balaenopteridae</taxon>
        <taxon>Balaenoptera</taxon>
    </lineage>
</organism>
<dbReference type="GeneID" id="118880621"/>
<dbReference type="SUPFAM" id="SSF51206">
    <property type="entry name" value="cAMP-binding domain-like"/>
    <property type="match status" value="2"/>
</dbReference>
<dbReference type="Proteomes" id="UP000694857">
    <property type="component" value="Chromosome 15"/>
</dbReference>
<dbReference type="PROSITE" id="PS00888">
    <property type="entry name" value="CNMP_BINDING_1"/>
    <property type="match status" value="1"/>
</dbReference>
<gene>
    <name evidence="11" type="primary">CNBD2</name>
</gene>
<feature type="compositionally biased region" description="Basic residues" evidence="8">
    <location>
        <begin position="41"/>
        <end position="50"/>
    </location>
</feature>
<dbReference type="Pfam" id="PF00027">
    <property type="entry name" value="cNMP_binding"/>
    <property type="match status" value="1"/>
</dbReference>
<evidence type="ECO:0000256" key="4">
    <source>
        <dbReference type="ARBA" id="ARBA00022741"/>
    </source>
</evidence>
<feature type="domain" description="Cyclic nucleotide-binding" evidence="9">
    <location>
        <begin position="185"/>
        <end position="287"/>
    </location>
</feature>
<dbReference type="OrthoDB" id="166212at2759"/>
<keyword evidence="10" id="KW-1185">Reference proteome</keyword>
<dbReference type="CDD" id="cd00038">
    <property type="entry name" value="CAP_ED"/>
    <property type="match status" value="1"/>
</dbReference>
<dbReference type="PROSITE" id="PS50042">
    <property type="entry name" value="CNMP_BINDING_3"/>
    <property type="match status" value="1"/>
</dbReference>
<evidence type="ECO:0000256" key="2">
    <source>
        <dbReference type="ARBA" id="ARBA00022490"/>
    </source>
</evidence>
<evidence type="ECO:0000313" key="10">
    <source>
        <dbReference type="Proteomes" id="UP000694857"/>
    </source>
</evidence>
<accession>A0A8B8V667</accession>
<protein>
    <recommendedName>
        <fullName evidence="7">Cyclic nucleotide-binding domain-containing protein 2</fullName>
    </recommendedName>
</protein>
<evidence type="ECO:0000256" key="7">
    <source>
        <dbReference type="ARBA" id="ARBA00072573"/>
    </source>
</evidence>
<proteinExistence type="predicted"/>
<evidence type="ECO:0000313" key="11">
    <source>
        <dbReference type="RefSeq" id="XP_036680225.1"/>
    </source>
</evidence>
<evidence type="ECO:0000256" key="5">
    <source>
        <dbReference type="ARBA" id="ARBA00023149"/>
    </source>
</evidence>
<dbReference type="InterPro" id="IPR014710">
    <property type="entry name" value="RmlC-like_jellyroll"/>
</dbReference>
<dbReference type="GO" id="GO:0005829">
    <property type="term" value="C:cytosol"/>
    <property type="evidence" value="ECO:0007669"/>
    <property type="project" value="UniProtKB-SubCell"/>
</dbReference>
<dbReference type="InterPro" id="IPR018488">
    <property type="entry name" value="cNMP-bd_CS"/>
</dbReference>
<dbReference type="GO" id="GO:0030552">
    <property type="term" value="F:cAMP binding"/>
    <property type="evidence" value="ECO:0007669"/>
    <property type="project" value="UniProtKB-KW"/>
</dbReference>
<keyword evidence="5" id="KW-0114">cAMP</keyword>
<dbReference type="Gene3D" id="2.60.120.10">
    <property type="entry name" value="Jelly Rolls"/>
    <property type="match status" value="2"/>
</dbReference>
<dbReference type="KEGG" id="bmus:118880621"/>
<comment type="function">
    <text evidence="6">Essential for male fertility. Plays an important role in spermatogenesis and regulates sperm motility by controlling the development of the flagellar bending of sperm.</text>
</comment>
<feature type="compositionally biased region" description="Acidic residues" evidence="8">
    <location>
        <begin position="18"/>
        <end position="35"/>
    </location>
</feature>
<dbReference type="InterPro" id="IPR018490">
    <property type="entry name" value="cNMP-bd_dom_sf"/>
</dbReference>
<evidence type="ECO:0000256" key="1">
    <source>
        <dbReference type="ARBA" id="ARBA00004514"/>
    </source>
</evidence>
<dbReference type="AlphaFoldDB" id="A0A8B8V667"/>
<name>A0A8B8V667_BALMU</name>
<keyword evidence="2" id="KW-0963">Cytoplasm</keyword>
<dbReference type="PANTHER" id="PTHR23011">
    <property type="entry name" value="CYCLIC NUCLEOTIDE-BINDING DOMAIN CONTAINING PROTEIN"/>
    <property type="match status" value="1"/>
</dbReference>
<evidence type="ECO:0000256" key="6">
    <source>
        <dbReference type="ARBA" id="ARBA00059651"/>
    </source>
</evidence>
<evidence type="ECO:0000256" key="8">
    <source>
        <dbReference type="SAM" id="MobiDB-lite"/>
    </source>
</evidence>
<evidence type="ECO:0000259" key="9">
    <source>
        <dbReference type="PROSITE" id="PS50042"/>
    </source>
</evidence>
<dbReference type="FunFam" id="2.60.120.10:FF:000083">
    <property type="entry name" value="Cyclic nucleotide binding domain containing 2"/>
    <property type="match status" value="1"/>
</dbReference>
<dbReference type="GO" id="GO:0007283">
    <property type="term" value="P:spermatogenesis"/>
    <property type="evidence" value="ECO:0007669"/>
    <property type="project" value="TreeGrafter"/>
</dbReference>
<keyword evidence="3" id="KW-0116">cAMP-binding</keyword>
<dbReference type="InterPro" id="IPR000595">
    <property type="entry name" value="cNMP-bd_dom"/>
</dbReference>
<evidence type="ECO:0000256" key="3">
    <source>
        <dbReference type="ARBA" id="ARBA00022566"/>
    </source>
</evidence>
<reference evidence="11" key="1">
    <citation type="submission" date="2025-08" db="UniProtKB">
        <authorList>
            <consortium name="RefSeq"/>
        </authorList>
    </citation>
    <scope>IDENTIFICATION</scope>
    <source>
        <tissue evidence="11">Epidermis and Blubber</tissue>
    </source>
</reference>